<dbReference type="InterPro" id="IPR009081">
    <property type="entry name" value="PP-bd_ACP"/>
</dbReference>
<evidence type="ECO:0000256" key="4">
    <source>
        <dbReference type="ARBA" id="ARBA00022603"/>
    </source>
</evidence>
<dbReference type="Pfam" id="PF00501">
    <property type="entry name" value="AMP-binding"/>
    <property type="match status" value="1"/>
</dbReference>
<dbReference type="Pfam" id="PF00550">
    <property type="entry name" value="PP-binding"/>
    <property type="match status" value="2"/>
</dbReference>
<dbReference type="Pfam" id="PF08659">
    <property type="entry name" value="KR"/>
    <property type="match status" value="1"/>
</dbReference>
<evidence type="ECO:0000256" key="8">
    <source>
        <dbReference type="ARBA" id="ARBA00023268"/>
    </source>
</evidence>
<dbReference type="Pfam" id="PF16197">
    <property type="entry name" value="KAsynt_C_assoc"/>
    <property type="match status" value="1"/>
</dbReference>
<dbReference type="InterPro" id="IPR000873">
    <property type="entry name" value="AMP-dep_synth/lig_dom"/>
</dbReference>
<dbReference type="InterPro" id="IPR016039">
    <property type="entry name" value="Thiolase-like"/>
</dbReference>
<dbReference type="InterPro" id="IPR050091">
    <property type="entry name" value="PKS_NRPS_Biosynth_Enz"/>
</dbReference>
<dbReference type="Gene3D" id="3.40.50.12780">
    <property type="entry name" value="N-terminal domain of ligase-like"/>
    <property type="match status" value="1"/>
</dbReference>
<dbReference type="InterPro" id="IPR036736">
    <property type="entry name" value="ACP-like_sf"/>
</dbReference>
<feature type="region of interest" description="N-terminal hotdog fold" evidence="10">
    <location>
        <begin position="934"/>
        <end position="1069"/>
    </location>
</feature>
<dbReference type="InterPro" id="IPR016035">
    <property type="entry name" value="Acyl_Trfase/lysoPLipase"/>
</dbReference>
<dbReference type="InterPro" id="IPR013968">
    <property type="entry name" value="PKS_KR"/>
</dbReference>
<dbReference type="PROSITE" id="PS00606">
    <property type="entry name" value="KS3_1"/>
    <property type="match status" value="1"/>
</dbReference>
<reference evidence="15 16" key="1">
    <citation type="journal article" date="2024" name="IMA Fungus">
        <title>IMA Genome - F19 : A genome assembly and annotation guide to empower mycologists, including annotated draft genome sequences of Ceratocystis pirilliformis, Diaporthe australafricana, Fusarium ophioides, Paecilomyces lecythidis, and Sporothrix stenoceras.</title>
        <authorList>
            <person name="Aylward J."/>
            <person name="Wilson A.M."/>
            <person name="Visagie C.M."/>
            <person name="Spraker J."/>
            <person name="Barnes I."/>
            <person name="Buitendag C."/>
            <person name="Ceriani C."/>
            <person name="Del Mar Angel L."/>
            <person name="du Plessis D."/>
            <person name="Fuchs T."/>
            <person name="Gasser K."/>
            <person name="Kramer D."/>
            <person name="Li W."/>
            <person name="Munsamy K."/>
            <person name="Piso A."/>
            <person name="Price J.L."/>
            <person name="Sonnekus B."/>
            <person name="Thomas C."/>
            <person name="van der Nest A."/>
            <person name="van Dijk A."/>
            <person name="van Heerden A."/>
            <person name="van Vuuren N."/>
            <person name="Yilmaz N."/>
            <person name="Duong T.A."/>
            <person name="van der Merwe N.A."/>
            <person name="Wingfield M.J."/>
            <person name="Wingfield B.D."/>
        </authorList>
    </citation>
    <scope>NUCLEOTIDE SEQUENCE [LARGE SCALE GENOMIC DNA]</scope>
    <source>
        <strain evidence="15 16">CMW 18300</strain>
    </source>
</reference>
<dbReference type="InterPro" id="IPR032821">
    <property type="entry name" value="PKS_assoc"/>
</dbReference>
<dbReference type="InterPro" id="IPR020806">
    <property type="entry name" value="PKS_PP-bd"/>
</dbReference>
<dbReference type="InterPro" id="IPR010071">
    <property type="entry name" value="AA_adenyl_dom"/>
</dbReference>
<keyword evidence="5" id="KW-0808">Transferase</keyword>
<dbReference type="InterPro" id="IPR057326">
    <property type="entry name" value="KR_dom"/>
</dbReference>
<gene>
    <name evidence="15" type="ORF">Daus18300_003231</name>
</gene>
<dbReference type="Gene3D" id="1.10.1200.10">
    <property type="entry name" value="ACP-like"/>
    <property type="match status" value="2"/>
</dbReference>
<dbReference type="Gene3D" id="3.30.300.30">
    <property type="match status" value="1"/>
</dbReference>
<keyword evidence="3" id="KW-0436">Ligase</keyword>
<dbReference type="Pfam" id="PF00109">
    <property type="entry name" value="ketoacyl-synt"/>
    <property type="match status" value="1"/>
</dbReference>
<dbReference type="InterPro" id="IPR001242">
    <property type="entry name" value="Condensation_dom"/>
</dbReference>
<evidence type="ECO:0000256" key="3">
    <source>
        <dbReference type="ARBA" id="ARBA00022598"/>
    </source>
</evidence>
<comment type="similarity">
    <text evidence="9">In the C-terminal section; belongs to the NRP synthetase family.</text>
</comment>
<evidence type="ECO:0000259" key="14">
    <source>
        <dbReference type="PROSITE" id="PS52019"/>
    </source>
</evidence>
<dbReference type="CDD" id="cd00833">
    <property type="entry name" value="PKS"/>
    <property type="match status" value="1"/>
</dbReference>
<dbReference type="Pfam" id="PF21089">
    <property type="entry name" value="PKS_DH_N"/>
    <property type="match status" value="1"/>
</dbReference>
<dbReference type="InterPro" id="IPR013217">
    <property type="entry name" value="Methyltransf_12"/>
</dbReference>
<dbReference type="PROSITE" id="PS50075">
    <property type="entry name" value="CARRIER"/>
    <property type="match status" value="2"/>
</dbReference>
<dbReference type="Pfam" id="PF14765">
    <property type="entry name" value="PS-DH"/>
    <property type="match status" value="1"/>
</dbReference>
<dbReference type="InterPro" id="IPR014043">
    <property type="entry name" value="Acyl_transferase_dom"/>
</dbReference>
<dbReference type="Pfam" id="PF23114">
    <property type="entry name" value="NAD-bd_HRPKS_sdrA"/>
    <property type="match status" value="1"/>
</dbReference>
<dbReference type="SUPFAM" id="SSF56801">
    <property type="entry name" value="Acetyl-CoA synthetase-like"/>
    <property type="match status" value="1"/>
</dbReference>
<dbReference type="Gene3D" id="3.30.559.30">
    <property type="entry name" value="Nonribosomal peptide synthetase, condensation domain"/>
    <property type="match status" value="1"/>
</dbReference>
<dbReference type="SUPFAM" id="SSF51735">
    <property type="entry name" value="NAD(P)-binding Rossmann-fold domains"/>
    <property type="match status" value="3"/>
</dbReference>
<evidence type="ECO:0000256" key="2">
    <source>
        <dbReference type="ARBA" id="ARBA00022553"/>
    </source>
</evidence>
<dbReference type="InterPro" id="IPR049552">
    <property type="entry name" value="PKS_DH_N"/>
</dbReference>
<evidence type="ECO:0000256" key="5">
    <source>
        <dbReference type="ARBA" id="ARBA00022679"/>
    </source>
</evidence>
<dbReference type="SMART" id="SM00826">
    <property type="entry name" value="PKS_DH"/>
    <property type="match status" value="1"/>
</dbReference>
<evidence type="ECO:0000256" key="1">
    <source>
        <dbReference type="ARBA" id="ARBA00022450"/>
    </source>
</evidence>
<keyword evidence="4" id="KW-0489">Methyltransferase</keyword>
<dbReference type="InterPro" id="IPR016036">
    <property type="entry name" value="Malonyl_transacylase_ACP-bd"/>
</dbReference>
<feature type="compositionally biased region" description="Gly residues" evidence="11">
    <location>
        <begin position="2523"/>
        <end position="2533"/>
    </location>
</feature>
<evidence type="ECO:0000313" key="16">
    <source>
        <dbReference type="Proteomes" id="UP001583177"/>
    </source>
</evidence>
<dbReference type="SUPFAM" id="SSF56112">
    <property type="entry name" value="Protein kinase-like (PK-like)"/>
    <property type="match status" value="1"/>
</dbReference>
<dbReference type="InterPro" id="IPR013120">
    <property type="entry name" value="FAR_NAD-bd"/>
</dbReference>
<dbReference type="InterPro" id="IPR029063">
    <property type="entry name" value="SAM-dependent_MTases_sf"/>
</dbReference>
<dbReference type="InterPro" id="IPR049551">
    <property type="entry name" value="PKS_DH_C"/>
</dbReference>
<feature type="domain" description="Carrier" evidence="12">
    <location>
        <begin position="3568"/>
        <end position="3645"/>
    </location>
</feature>
<keyword evidence="2" id="KW-0597">Phosphoprotein</keyword>
<dbReference type="PROSITE" id="PS52004">
    <property type="entry name" value="KS3_2"/>
    <property type="match status" value="1"/>
</dbReference>
<dbReference type="InterPro" id="IPR036291">
    <property type="entry name" value="NAD(P)-bd_dom_sf"/>
</dbReference>
<dbReference type="SUPFAM" id="SSF53901">
    <property type="entry name" value="Thiolase-like"/>
    <property type="match status" value="1"/>
</dbReference>
<dbReference type="CDD" id="cd02440">
    <property type="entry name" value="AdoMet_MTases"/>
    <property type="match status" value="1"/>
</dbReference>
<keyword evidence="1" id="KW-0596">Phosphopantetheine</keyword>
<accession>A0ABR3XGX8</accession>
<dbReference type="SMART" id="SM00825">
    <property type="entry name" value="PKS_KS"/>
    <property type="match status" value="1"/>
</dbReference>
<dbReference type="SUPFAM" id="SSF52151">
    <property type="entry name" value="FabD/lysophospholipase-like"/>
    <property type="match status" value="1"/>
</dbReference>
<dbReference type="Pfam" id="PF08242">
    <property type="entry name" value="Methyltransf_12"/>
    <property type="match status" value="1"/>
</dbReference>
<feature type="region of interest" description="Disordered" evidence="11">
    <location>
        <begin position="3818"/>
        <end position="3837"/>
    </location>
</feature>
<dbReference type="NCBIfam" id="TIGR01733">
    <property type="entry name" value="AA-adenyl-dom"/>
    <property type="match status" value="1"/>
</dbReference>
<dbReference type="SUPFAM" id="SSF47336">
    <property type="entry name" value="ACP-like"/>
    <property type="match status" value="2"/>
</dbReference>
<feature type="active site" description="Proton acceptor; for dehydratase activity" evidence="10">
    <location>
        <position position="967"/>
    </location>
</feature>
<dbReference type="PROSITE" id="PS00455">
    <property type="entry name" value="AMP_BINDING"/>
    <property type="match status" value="1"/>
</dbReference>
<dbReference type="Pfam" id="PF00698">
    <property type="entry name" value="Acyl_transf_1"/>
    <property type="match status" value="1"/>
</dbReference>
<evidence type="ECO:0000259" key="13">
    <source>
        <dbReference type="PROSITE" id="PS52004"/>
    </source>
</evidence>
<evidence type="ECO:0000256" key="6">
    <source>
        <dbReference type="ARBA" id="ARBA00022737"/>
    </source>
</evidence>
<dbReference type="InterPro" id="IPR042104">
    <property type="entry name" value="PKS_dehydratase_sf"/>
</dbReference>
<dbReference type="Pfam" id="PF00668">
    <property type="entry name" value="Condensation"/>
    <property type="match status" value="1"/>
</dbReference>
<dbReference type="InterPro" id="IPR049900">
    <property type="entry name" value="PKS_mFAS_DH"/>
</dbReference>
<evidence type="ECO:0000259" key="12">
    <source>
        <dbReference type="PROSITE" id="PS50075"/>
    </source>
</evidence>
<name>A0ABR3XGX8_9PEZI</name>
<dbReference type="Gene3D" id="3.40.366.10">
    <property type="entry name" value="Malonyl-Coenzyme A Acyl Carrier Protein, domain 2"/>
    <property type="match status" value="1"/>
</dbReference>
<dbReference type="InterPro" id="IPR042099">
    <property type="entry name" value="ANL_N_sf"/>
</dbReference>
<dbReference type="Pfam" id="PF02801">
    <property type="entry name" value="Ketoacyl-synt_C"/>
    <property type="match status" value="1"/>
</dbReference>
<comment type="caution">
    <text evidence="15">The sequence shown here is derived from an EMBL/GenBank/DDBJ whole genome shotgun (WGS) entry which is preliminary data.</text>
</comment>
<dbReference type="Pfam" id="PF07993">
    <property type="entry name" value="NAD_binding_4"/>
    <property type="match status" value="1"/>
</dbReference>
<dbReference type="InterPro" id="IPR020841">
    <property type="entry name" value="PKS_Beta-ketoAc_synthase_dom"/>
</dbReference>
<dbReference type="InterPro" id="IPR023213">
    <property type="entry name" value="CAT-like_dom_sf"/>
</dbReference>
<feature type="domain" description="Carrier" evidence="12">
    <location>
        <begin position="2389"/>
        <end position="2467"/>
    </location>
</feature>
<dbReference type="InterPro" id="IPR045851">
    <property type="entry name" value="AMP-bd_C_sf"/>
</dbReference>
<evidence type="ECO:0000256" key="9">
    <source>
        <dbReference type="ARBA" id="ARBA00029443"/>
    </source>
</evidence>
<dbReference type="SMART" id="SM00822">
    <property type="entry name" value="PKS_KR"/>
    <property type="match status" value="1"/>
</dbReference>
<dbReference type="Gene3D" id="3.30.559.10">
    <property type="entry name" value="Chloramphenicol acetyltransferase-like domain"/>
    <property type="match status" value="1"/>
</dbReference>
<dbReference type="SUPFAM" id="SSF55048">
    <property type="entry name" value="Probable ACP-binding domain of malonyl-CoA ACP transacylase"/>
    <property type="match status" value="1"/>
</dbReference>
<keyword evidence="16" id="KW-1185">Reference proteome</keyword>
<dbReference type="Gene3D" id="3.40.50.720">
    <property type="entry name" value="NAD(P)-binding Rossmann-like Domain"/>
    <property type="match status" value="3"/>
</dbReference>
<dbReference type="PANTHER" id="PTHR43775">
    <property type="entry name" value="FATTY ACID SYNTHASE"/>
    <property type="match status" value="1"/>
</dbReference>
<dbReference type="SUPFAM" id="SSF53335">
    <property type="entry name" value="S-adenosyl-L-methionine-dependent methyltransferases"/>
    <property type="match status" value="1"/>
</dbReference>
<dbReference type="Gene3D" id="3.40.47.10">
    <property type="match status" value="1"/>
</dbReference>
<dbReference type="EMBL" id="JAWRVE010000020">
    <property type="protein sequence ID" value="KAL1875163.1"/>
    <property type="molecule type" value="Genomic_DNA"/>
</dbReference>
<dbReference type="CDD" id="cd05930">
    <property type="entry name" value="A_NRPS"/>
    <property type="match status" value="1"/>
</dbReference>
<dbReference type="InterPro" id="IPR011009">
    <property type="entry name" value="Kinase-like_dom_sf"/>
</dbReference>
<dbReference type="Gene3D" id="3.10.129.110">
    <property type="entry name" value="Polyketide synthase dehydratase"/>
    <property type="match status" value="1"/>
</dbReference>
<dbReference type="InterPro" id="IPR020845">
    <property type="entry name" value="AMP-binding_CS"/>
</dbReference>
<dbReference type="SMART" id="SM00827">
    <property type="entry name" value="PKS_AT"/>
    <property type="match status" value="1"/>
</dbReference>
<keyword evidence="8" id="KW-0511">Multifunctional enzyme</keyword>
<dbReference type="InterPro" id="IPR020807">
    <property type="entry name" value="PKS_DH"/>
</dbReference>
<keyword evidence="7" id="KW-0560">Oxidoreductase</keyword>
<dbReference type="PROSITE" id="PS52019">
    <property type="entry name" value="PKS_MFAS_DH"/>
    <property type="match status" value="1"/>
</dbReference>
<feature type="region of interest" description="C-terminal hotdog fold" evidence="10">
    <location>
        <begin position="1084"/>
        <end position="1237"/>
    </location>
</feature>
<feature type="compositionally biased region" description="Basic and acidic residues" evidence="11">
    <location>
        <begin position="2489"/>
        <end position="2508"/>
    </location>
</feature>
<dbReference type="InterPro" id="IPR001227">
    <property type="entry name" value="Ac_transferase_dom_sf"/>
</dbReference>
<dbReference type="InterPro" id="IPR014030">
    <property type="entry name" value="Ketoacyl_synth_N"/>
</dbReference>
<proteinExistence type="inferred from homology"/>
<dbReference type="SMART" id="SM00823">
    <property type="entry name" value="PKS_PP"/>
    <property type="match status" value="2"/>
</dbReference>
<feature type="region of interest" description="Disordered" evidence="11">
    <location>
        <begin position="2487"/>
        <end position="2569"/>
    </location>
</feature>
<evidence type="ECO:0000256" key="10">
    <source>
        <dbReference type="PROSITE-ProRule" id="PRU01363"/>
    </source>
</evidence>
<dbReference type="SUPFAM" id="SSF52777">
    <property type="entry name" value="CoA-dependent acyltransferases"/>
    <property type="match status" value="2"/>
</dbReference>
<dbReference type="InterPro" id="IPR018201">
    <property type="entry name" value="Ketoacyl_synth_AS"/>
</dbReference>
<sequence length="4543" mass="495004">MSVPPEPVAIIGSGCRFPGGANTPSKFWELVQNPRDLLQKVPPKRRFHPEAYFHDDPEHHGSTNVQASYFLDEDPAEFDNGFFNIQPAESEAVDPQQRILLETIYDALCAGGQTLKGLRGSSTAVMVGMMCDDWGNMMNKDWESLPQYSATGVARSIMSNRVSYFMDWHGPSMTLDTACSSSLVAVHLAVQALRNGESRVAVAAGANLILNPGMYIAESNLHMLSPSGRSRMWDRDADGYARGEGIAAVVLKTLSAALEDGDPIECIIRNTGVNQDGKTKGLTMPSATAQAALIQSTYARAGLDINKAADRPQFFHAHGTGTPAGDPQESQAIAEAFFSNEASSDKLYVGSVKTIIGHTEGTAGLASLISSSLALQHGIVPPNMHFNNLSPGVAPFYDNLEIPTAAKPWPKLVPGQPRRVSVNSFGFGGTNAHAIIESYETPVAENVPGPSFTPLVVSAANERSLRSLIASYSTFLDANPEVSLQDFSHTLQAGRSTLPYRAHVAAYTSQQASQKLDALLTQEDAADLRTRHFEVSSPRVLAVFTGQGAQWPRMGAELIETSPFASKRMDDLDAALASLPSGDRPEWTLRNQILADKTASRVAEASVSQPLCTALQIVLVDLLRVAGIDFQAAVGHSSGEIAAAYAAGLLSDSDAIRVAYYRGLHAKLAKSTSGTKGAMMAVGTSFADGVEFCELEDFSGKLQVAAHNSPSSITLSGDEDAIASALEIFQDEGTFARQLKVDTAYHSKHMSPCSGPYLASMKAIIASDMRPNDGATLPIWHSSVFEGHRMSSSDVLPDYWVKNMTQTVLFAPAVAAAAADGPFDLCLEIGPHAALKGPCLDVLQEAQGERPPYSGVLSRGKDDILEFSNALGMIWSCLGAGSVSFEPFQQTVSGHKAKCHMLADLPAYPFDHSKTFWSMSRISGGHAVTREPPHPILGRRCVDRESVQDIHWRNILRPKEISWLQGHRIQGQIVFPAAGYVAMVIEAMKILATKSSISLISIENLVLGRAMAFDDEDASIETSFSITILRSNNHSISARFSCSSAPAKQSESLLTVNAEGEVTVELGTPELDKLLFVETEQFNMTDLQVDRFYSQLSKLQYEYSPPFRGMLSIKRKLGYAAGTLEDQAGSSWEDQLLVHPGMLDTAIQSALAAFSCPGDGRMREMYVPVGIQSIIINPYFTSHGGGKQDVLSWEALARGYKNSRSTVDISIASQDNAHTFIQIEAMELAPFAAARAENDVVMFSKIEYNIDAPNGDLVVVDDGFTADDIDMATNSDRVSFYYLRRLVESITPEERAHALPHYQSLLTWATKVVTRAKTGKNPFVPSSCQDDTEEQIDAIASMMDIKHERADIRLLQSVGRNLPHVVRTGAGILEYMTEDGLFEFYDTGLGLDIANRQVARMAAQLIHRYPHMDILEIGAGTGGTTRNVLPLLGPSFSSYTYTDISSGFFDAAKGRFQDYSSRMNFQTFDMERPPAAQELVEGSYDLVLGANVLHATDKLDLMMTHVRQLLKPGGWLIALEIESHDNLRTGLTMGCFPGWWAGAGKGRDDGPALTLPQWDSLLQKCGFGGVETSTPLLHKLYGSVVFAAQAVDDRVSLLRAPLSSKDVLQPAGGPPLIVIGGQTLPVHRIAEQVKGYLAPYFSSIVRVASLEDLGDTVAPTSSIISLSELDSPLFDNITPSRFEALKNVWRYARNILWVTRGSKAETPHSFMTVGLGRVLQFEHPNISLEILDLDTVDSGTPQTVAQELLRLEYIKKWERDGQGRELLWSFENEVHIESGSRMIPRVRKSEQANARFNSSRRAIAAQVHQSPIHFASNEQSLYELQIPSPLLISNVGSAINGTTTLRVSHFLLQIIQVAQYGRLMLCAGTDETTGHRVLAFSPVTQSRPAVPSDWTVSLEDVSPFKAIAAVASNITASNILALAPAGSTILIHEPDESVAKALTRQAQASSNHVVITSSRKGQVPEGWRHIHGKLSQRSVVKILPRSPALFVDLSQAPSSTEAGQLITKSLEPACVVYGSEDFYGTSARVRAGAEHGQVTQTLKIAWAAAADEIHSQDEASCPVLELQRVPGFSVVESPLTIADCTDASSVSANLRPIDSGEIFRADRTYLLIGLAGDVGQSLCQWMVEHGARYIVMASRNPKVSTMFIRSMEALGATIVISTLDITSRESLYACYENVCKTLPPIAGVANGAMVLEDTLFDNLSFDTMNKVLQPKVLGSQLLDELFHDTPLEFFILFSSITGIIGNSGQSPYIAANMFMTALAAQRRQRGVVGSAIAIASLIGIGYVERDEHLTGEHFERYGTKNISEQDLHQLFAEGILIGRPGCSESTELITGLEPWFSDAPEKPQFFADIKFQHLLVQREGAQLDAGKVLTAPVRVQLAAARSREAARLIVQDSFMSRLKRILMLSAEDEIGEKASLVEQGLDSLMAVEVRSWFLKELEVDVPVLKILSGISIPDLLAHALERVPATIIKLETLPENDIDLAGAARESESDMPRKESPPQLEAERASSTASIDDRDRSSGLGGGDSGPGSGSRSPPSTEPSVSENDGEEVKTGPLAGQDDSGTSAATVTGETVTPMSYGQSRFWFLSDYLPDKTSFDMTVMLKLKGKIQARRMEQAVQTIAHRHEALRTRFFWSGEGDQRVAVQGVLPESHVRLVHKTVASEVEASAELAKLHAHVWELGSWESAKVILLTGPDDTHYLIVGGHHISWDGYSFTIMFLDLDAAYTGKPLPPLGPESQYPTFSTWQTDMYETGGMAREIDEWRTVIPQDTPPLPLFPFARSQTRPILDHFFQYEEKAVLAKPLVTKLKQIARKNGSTMCHLYLGALKALVFRLLPEIDDCFIGLADANRIDKRFMGSLGFFLNLLPIPFSRGPPRTKISDLVKDASDRAFGSLARSVVPWNVILKELKIPRTNTCAPIFQLFVDYRQIVQERPTWAGCKLVGEEWLNARNGYDLTLGITDNVDESLLSLRFQANIYDEASTKLFMRSYVHVLETFAEGADLNASALPCWAPSDIATAIQAGKGPSMELEWPLTVSHRIDQMIQEHAGDPALKDGLGNSLTYLEMGHRINAIAAVLLKAGATTGARIGVFQDPSADCICSMLAILRVGATYIPLDRRNSMARLVSVVQEARPSIIVSDRYTRSDTKLLGASDATEIVVSDIPTTSSEIASPTPNLAQPRSPAIILFTSGTTGKPKGILLTHSNLRAQSEGYSRSCGIPEKASVVLQQTIHSFDVSLDQIFAALADGGCLVVVPADKRGDPRAVTQMMIDHGVTYTVATPSEYGMWFRHARENLAQCSSWRAAFGGGEHLHSKLIQEFTALALPGLTLHNNYGPTEASLAITKGEVDYRDPHLEGHVPAGFILPNYQVIIVDEQQLDPVPLGVPGEIVVGGPGVAAGYLGPPEMTAEKFINGDKLHQSAGKGTWYRTGDKGHLRDDGALYVHGRIAGDFQVKIRGFRVEVAEIEAVMLATAKGAMTRAVVTARGSGEDRFLAAHVVWATDHPQALRGEMVRRLQTELPLPSYMQPAVIVSIESVPVTRNFKVDRRAIQALELPDTSGGVETGATAADVVATSTEQKLAQLWRSVISHGVGDLTSETSFFDVGGNSIQLVKLQSAIKRSLHSAPRLVEMMNCGTLGEMARLIDANASSQTIDWAEETSASVLAEDLVKAKALGKANAGVRSDGLSIVLAGASGYLGRNLLARLIDAPEVSQVHCLARDVTSPSLLSLADCSSKVTLATADLSQPNLGLSPEKYASLAEKAHIIINCAANRSFWDGYESLRQVNLEAVKELARLCLANGVGGARPLALHQLSSGAVRVYDDGEDSDGSTTKVQPPTDGTDGYVSSKWAAERFLQNLAASASPAGLDLQLYLHRPTSLPSPTTDSPSSSAIAQDALQELLRITRALGSRPDFTAVDGHVDVAPVADVVGDLVASIVGAAASGASSTGDQAAVRVLEHGARVRVYVETLAEAIASDPELAALPVMNPLYWFRDIKLAGSSRPFTRITAPDPKSYNRPSPTTWVPTFIYQFFVEDAHLRQSVIDFVCKHRPGTNPRLGDPYKFGSYNFNIEIIFDDGIALFRFPIPGVVVYPDDKVTAEVATIRYVADHTTIPVPHIYHWGTAAENLTGLHVPFIIMDHIPHATTLGQALEGPDFIIPSVLESEKREYLYQHMADISLQLYNLTSDRIGSLGMIDSGKYAVTSAPLSHSIAYQVVNCSVPSSVLPTRAKTYSSSTDYLADAIDMEIAGLLFMNEKFIGSATDCRDKFAARCLLRDILRRRQSSSMGGTDRPGPDTDAQTHKPCETFRLWGDDLRPENVLLDEDGAVVGVVDWEYTYFAPGTYSVNPPWWLVLEIMEIYIGEDADSVTLDQEEGGPDAENAETEELYQKFLKHWDELVRTYMRALETEEKKLQDNQQLRPLGKHLCTSSSKDQAGTAPIAQQRSLSQLMRHRWDGDMEEYAITTSMTHTHLFDNYFWNYVDESHWGENTARRHEGRLESLNGPSRMLMEWFVQRRVEEKQIWDPKILLGQVLGQMDGKSSTLVVQDDSS</sequence>
<evidence type="ECO:0000313" key="15">
    <source>
        <dbReference type="EMBL" id="KAL1875163.1"/>
    </source>
</evidence>
<dbReference type="InterPro" id="IPR056501">
    <property type="entry name" value="NAD-bd_HRPKS_sdrA"/>
</dbReference>
<dbReference type="PANTHER" id="PTHR43775:SF20">
    <property type="entry name" value="HYBRID PKS-NRPS SYNTHETASE APDA"/>
    <property type="match status" value="1"/>
</dbReference>
<dbReference type="Gene3D" id="3.40.50.150">
    <property type="entry name" value="Vaccinia Virus protein VP39"/>
    <property type="match status" value="1"/>
</dbReference>
<feature type="active site" description="Proton donor; for dehydratase activity" evidence="10">
    <location>
        <position position="1144"/>
    </location>
</feature>
<keyword evidence="6" id="KW-0677">Repeat</keyword>
<protein>
    <submittedName>
        <fullName evidence="15">Hybrid PKS-NRPS biosynthetic cluster</fullName>
    </submittedName>
</protein>
<dbReference type="CDD" id="cd19532">
    <property type="entry name" value="C_PKS-NRPS"/>
    <property type="match status" value="1"/>
</dbReference>
<dbReference type="InterPro" id="IPR014031">
    <property type="entry name" value="Ketoacyl_synth_C"/>
</dbReference>
<dbReference type="Proteomes" id="UP001583177">
    <property type="component" value="Unassembled WGS sequence"/>
</dbReference>
<evidence type="ECO:0000256" key="11">
    <source>
        <dbReference type="SAM" id="MobiDB-lite"/>
    </source>
</evidence>
<feature type="domain" description="Ketosynthase family 3 (KS3)" evidence="13">
    <location>
        <begin position="5"/>
        <end position="438"/>
    </location>
</feature>
<evidence type="ECO:0000256" key="7">
    <source>
        <dbReference type="ARBA" id="ARBA00023002"/>
    </source>
</evidence>
<feature type="domain" description="PKS/mFAS DH" evidence="14">
    <location>
        <begin position="934"/>
        <end position="1237"/>
    </location>
</feature>
<organism evidence="15 16">
    <name type="scientific">Diaporthe australafricana</name>
    <dbReference type="NCBI Taxonomy" id="127596"/>
    <lineage>
        <taxon>Eukaryota</taxon>
        <taxon>Fungi</taxon>
        <taxon>Dikarya</taxon>
        <taxon>Ascomycota</taxon>
        <taxon>Pezizomycotina</taxon>
        <taxon>Sordariomycetes</taxon>
        <taxon>Sordariomycetidae</taxon>
        <taxon>Diaporthales</taxon>
        <taxon>Diaporthaceae</taxon>
        <taxon>Diaporthe</taxon>
    </lineage>
</organism>